<dbReference type="PROSITE" id="PS51352">
    <property type="entry name" value="THIOREDOXIN_2"/>
    <property type="match status" value="1"/>
</dbReference>
<protein>
    <submittedName>
        <fullName evidence="3">DsbA family protein</fullName>
    </submittedName>
</protein>
<dbReference type="InterPro" id="IPR013766">
    <property type="entry name" value="Thioredoxin_domain"/>
</dbReference>
<accession>A0ABV6PUZ9</accession>
<keyword evidence="1" id="KW-0472">Membrane</keyword>
<keyword evidence="1" id="KW-1133">Transmembrane helix</keyword>
<dbReference type="SUPFAM" id="SSF52833">
    <property type="entry name" value="Thioredoxin-like"/>
    <property type="match status" value="1"/>
</dbReference>
<dbReference type="EMBL" id="JBHLTN010000029">
    <property type="protein sequence ID" value="MFC0593673.1"/>
    <property type="molecule type" value="Genomic_DNA"/>
</dbReference>
<dbReference type="CDD" id="cd02972">
    <property type="entry name" value="DsbA_family"/>
    <property type="match status" value="1"/>
</dbReference>
<feature type="transmembrane region" description="Helical" evidence="1">
    <location>
        <begin position="12"/>
        <end position="31"/>
    </location>
</feature>
<comment type="caution">
    <text evidence="3">The sequence shown here is derived from an EMBL/GenBank/DDBJ whole genome shotgun (WGS) entry which is preliminary data.</text>
</comment>
<dbReference type="InterPro" id="IPR012336">
    <property type="entry name" value="Thioredoxin-like_fold"/>
</dbReference>
<organism evidence="3 4">
    <name type="scientific">Ottowia pentelensis</name>
    <dbReference type="NCBI Taxonomy" id="511108"/>
    <lineage>
        <taxon>Bacteria</taxon>
        <taxon>Pseudomonadati</taxon>
        <taxon>Pseudomonadota</taxon>
        <taxon>Betaproteobacteria</taxon>
        <taxon>Burkholderiales</taxon>
        <taxon>Comamonadaceae</taxon>
        <taxon>Ottowia</taxon>
    </lineage>
</organism>
<evidence type="ECO:0000313" key="3">
    <source>
        <dbReference type="EMBL" id="MFC0593673.1"/>
    </source>
</evidence>
<evidence type="ECO:0000256" key="1">
    <source>
        <dbReference type="SAM" id="Phobius"/>
    </source>
</evidence>
<keyword evidence="4" id="KW-1185">Reference proteome</keyword>
<reference evidence="3 4" key="1">
    <citation type="submission" date="2024-09" db="EMBL/GenBank/DDBJ databases">
        <authorList>
            <person name="Sun Q."/>
            <person name="Mori K."/>
        </authorList>
    </citation>
    <scope>NUCLEOTIDE SEQUENCE [LARGE SCALE GENOMIC DNA]</scope>
    <source>
        <strain evidence="3 4">NCAIM B.02336</strain>
    </source>
</reference>
<feature type="domain" description="Thioredoxin" evidence="2">
    <location>
        <begin position="44"/>
        <end position="230"/>
    </location>
</feature>
<sequence length="251" mass="26768">MQVARFIPSRSVALVSVLLIVALIAAAWLGLQPQTPIAEDASASAEFSQAPKLALAAASGPPWRYGRDDARFTVVEYADLECPFCRAYFPALKQWIDAHPEVNWQWHHLPLAPHEPAATANARLVECVGEAGGSAAFWRAVEWVYAHTRGDGQGLPEGLGYPGITPAAQQCLDSDRPDTLIRAQSASAAQEGVKVTPTLRLQDRQSGKTLLLHGPVEGDALLSAIDLLAAGGTTDTASKEMPAESLGDMPR</sequence>
<gene>
    <name evidence="3" type="ORF">ACFFGG_14065</name>
</gene>
<name>A0ABV6PUZ9_9BURK</name>
<dbReference type="Proteomes" id="UP001589834">
    <property type="component" value="Unassembled WGS sequence"/>
</dbReference>
<evidence type="ECO:0000259" key="2">
    <source>
        <dbReference type="PROSITE" id="PS51352"/>
    </source>
</evidence>
<evidence type="ECO:0000313" key="4">
    <source>
        <dbReference type="Proteomes" id="UP001589834"/>
    </source>
</evidence>
<dbReference type="Gene3D" id="3.40.30.10">
    <property type="entry name" value="Glutaredoxin"/>
    <property type="match status" value="1"/>
</dbReference>
<dbReference type="Pfam" id="PF13462">
    <property type="entry name" value="Thioredoxin_4"/>
    <property type="match status" value="1"/>
</dbReference>
<keyword evidence="1" id="KW-0812">Transmembrane</keyword>
<dbReference type="InterPro" id="IPR036249">
    <property type="entry name" value="Thioredoxin-like_sf"/>
</dbReference>
<dbReference type="RefSeq" id="WP_292998617.1">
    <property type="nucleotide sequence ID" value="NZ_JBHLTN010000029.1"/>
</dbReference>
<proteinExistence type="predicted"/>